<dbReference type="Proteomes" id="UP000054324">
    <property type="component" value="Unassembled WGS sequence"/>
</dbReference>
<dbReference type="GeneID" id="20315186"/>
<protein>
    <submittedName>
        <fullName evidence="1">Uncharacterized protein</fullName>
    </submittedName>
</protein>
<dbReference type="CTD" id="20315186"/>
<keyword evidence="2" id="KW-1185">Reference proteome</keyword>
<evidence type="ECO:0000313" key="2">
    <source>
        <dbReference type="Proteomes" id="UP000054324"/>
    </source>
</evidence>
<dbReference type="RefSeq" id="XP_009163177.1">
    <property type="nucleotide sequence ID" value="XM_009164913.1"/>
</dbReference>
<sequence length="106" mass="11471">MKSLQLDSEIQQTNDRLSATIFVPNTKYTALPSSKITGLKRSVCRGWVLSGSTAEDVFEGSRRSTGRYCLKLKALGTMGALICLVSSPNIHLNAHVTPETEVLCGT</sequence>
<name>A0A075A176_OPIVI</name>
<gene>
    <name evidence="1" type="ORF">T265_00998</name>
</gene>
<dbReference type="EMBL" id="KL596628">
    <property type="protein sequence ID" value="KER33106.1"/>
    <property type="molecule type" value="Genomic_DNA"/>
</dbReference>
<reference evidence="1 2" key="1">
    <citation type="submission" date="2013-11" db="EMBL/GenBank/DDBJ databases">
        <title>Opisthorchis viverrini - life in the bile duct.</title>
        <authorList>
            <person name="Young N.D."/>
            <person name="Nagarajan N."/>
            <person name="Lin S.J."/>
            <person name="Korhonen P.K."/>
            <person name="Jex A.R."/>
            <person name="Hall R.S."/>
            <person name="Safavi-Hemami H."/>
            <person name="Kaewkong W."/>
            <person name="Bertrand D."/>
            <person name="Gao S."/>
            <person name="Seet Q."/>
            <person name="Wongkham S."/>
            <person name="Teh B.T."/>
            <person name="Wongkham C."/>
            <person name="Intapan P.M."/>
            <person name="Maleewong W."/>
            <person name="Yang X."/>
            <person name="Hu M."/>
            <person name="Wang Z."/>
            <person name="Hofmann A."/>
            <person name="Sternberg P.W."/>
            <person name="Tan P."/>
            <person name="Wang J."/>
            <person name="Gasser R.B."/>
        </authorList>
    </citation>
    <scope>NUCLEOTIDE SEQUENCE [LARGE SCALE GENOMIC DNA]</scope>
</reference>
<organism evidence="1 2">
    <name type="scientific">Opisthorchis viverrini</name>
    <name type="common">Southeast Asian liver fluke</name>
    <dbReference type="NCBI Taxonomy" id="6198"/>
    <lineage>
        <taxon>Eukaryota</taxon>
        <taxon>Metazoa</taxon>
        <taxon>Spiralia</taxon>
        <taxon>Lophotrochozoa</taxon>
        <taxon>Platyhelminthes</taxon>
        <taxon>Trematoda</taxon>
        <taxon>Digenea</taxon>
        <taxon>Opisthorchiida</taxon>
        <taxon>Opisthorchiata</taxon>
        <taxon>Opisthorchiidae</taxon>
        <taxon>Opisthorchis</taxon>
    </lineage>
</organism>
<dbReference type="AlphaFoldDB" id="A0A075A176"/>
<proteinExistence type="predicted"/>
<accession>A0A075A176</accession>
<dbReference type="KEGG" id="ovi:T265_00998"/>
<evidence type="ECO:0000313" key="1">
    <source>
        <dbReference type="EMBL" id="KER33106.1"/>
    </source>
</evidence>